<dbReference type="PANTHER" id="PTHR22957">
    <property type="entry name" value="TBC1 DOMAIN FAMILY MEMBER GTPASE-ACTIVATING PROTEIN"/>
    <property type="match status" value="1"/>
</dbReference>
<dbReference type="HOGENOM" id="CLU_018687_4_0_1"/>
<dbReference type="FunFam" id="1.10.472.80:FF:000001">
    <property type="entry name" value="TBC1 domain family member 22B"/>
    <property type="match status" value="1"/>
</dbReference>
<evidence type="ECO:0000256" key="1">
    <source>
        <dbReference type="SAM" id="MobiDB-lite"/>
    </source>
</evidence>
<dbReference type="VEuPathDB" id="FungiDB:HMPREF1541_05295"/>
<evidence type="ECO:0000259" key="2">
    <source>
        <dbReference type="PROSITE" id="PS50086"/>
    </source>
</evidence>
<organism evidence="3 4">
    <name type="scientific">Cyphellophora europaea (strain CBS 101466)</name>
    <name type="common">Phialophora europaea</name>
    <dbReference type="NCBI Taxonomy" id="1220924"/>
    <lineage>
        <taxon>Eukaryota</taxon>
        <taxon>Fungi</taxon>
        <taxon>Dikarya</taxon>
        <taxon>Ascomycota</taxon>
        <taxon>Pezizomycotina</taxon>
        <taxon>Eurotiomycetes</taxon>
        <taxon>Chaetothyriomycetidae</taxon>
        <taxon>Chaetothyriales</taxon>
        <taxon>Cyphellophoraceae</taxon>
        <taxon>Cyphellophora</taxon>
    </lineage>
</organism>
<dbReference type="Gene3D" id="1.10.472.80">
    <property type="entry name" value="Ypt/Rab-GAP domain of gyp1p, domain 3"/>
    <property type="match status" value="1"/>
</dbReference>
<feature type="domain" description="Rab-GAP TBC" evidence="2">
    <location>
        <begin position="262"/>
        <end position="513"/>
    </location>
</feature>
<evidence type="ECO:0000313" key="4">
    <source>
        <dbReference type="Proteomes" id="UP000030752"/>
    </source>
</evidence>
<dbReference type="FunCoup" id="W2RTK3">
    <property type="interactions" value="1077"/>
</dbReference>
<dbReference type="PANTHER" id="PTHR22957:SF26">
    <property type="entry name" value="LD44506P"/>
    <property type="match status" value="1"/>
</dbReference>
<dbReference type="OrthoDB" id="26371at2759"/>
<dbReference type="GO" id="GO:0005794">
    <property type="term" value="C:Golgi apparatus"/>
    <property type="evidence" value="ECO:0007669"/>
    <property type="project" value="TreeGrafter"/>
</dbReference>
<feature type="region of interest" description="Disordered" evidence="1">
    <location>
        <begin position="17"/>
        <end position="43"/>
    </location>
</feature>
<feature type="compositionally biased region" description="Acidic residues" evidence="1">
    <location>
        <begin position="113"/>
        <end position="128"/>
    </location>
</feature>
<dbReference type="STRING" id="1220924.W2RTK3"/>
<feature type="region of interest" description="Disordered" evidence="1">
    <location>
        <begin position="58"/>
        <end position="192"/>
    </location>
</feature>
<dbReference type="RefSeq" id="XP_008717858.1">
    <property type="nucleotide sequence ID" value="XM_008719636.1"/>
</dbReference>
<dbReference type="Proteomes" id="UP000030752">
    <property type="component" value="Unassembled WGS sequence"/>
</dbReference>
<dbReference type="PROSITE" id="PS50086">
    <property type="entry name" value="TBC_RABGAP"/>
    <property type="match status" value="1"/>
</dbReference>
<accession>W2RTK3</accession>
<dbReference type="eggNOG" id="KOG1092">
    <property type="taxonomic scope" value="Eukaryota"/>
</dbReference>
<gene>
    <name evidence="3" type="ORF">HMPREF1541_05295</name>
</gene>
<dbReference type="InterPro" id="IPR000195">
    <property type="entry name" value="Rab-GAP-TBC_dom"/>
</dbReference>
<dbReference type="InParanoid" id="W2RTK3"/>
<name>W2RTK3_CYPE1</name>
<feature type="region of interest" description="Disordered" evidence="1">
    <location>
        <begin position="307"/>
        <end position="328"/>
    </location>
</feature>
<keyword evidence="4" id="KW-1185">Reference proteome</keyword>
<dbReference type="FunFam" id="1.10.8.270:FF:000037">
    <property type="entry name" value="TBC1 domain family member 22A"/>
    <property type="match status" value="1"/>
</dbReference>
<dbReference type="EMBL" id="KB822721">
    <property type="protein sequence ID" value="ETN39073.1"/>
    <property type="molecule type" value="Genomic_DNA"/>
</dbReference>
<protein>
    <recommendedName>
        <fullName evidence="2">Rab-GAP TBC domain-containing protein</fullName>
    </recommendedName>
</protein>
<dbReference type="GO" id="GO:0005096">
    <property type="term" value="F:GTPase activator activity"/>
    <property type="evidence" value="ECO:0007669"/>
    <property type="project" value="TreeGrafter"/>
</dbReference>
<dbReference type="SMART" id="SM00164">
    <property type="entry name" value="TBC"/>
    <property type="match status" value="1"/>
</dbReference>
<dbReference type="InterPro" id="IPR035969">
    <property type="entry name" value="Rab-GAP_TBC_sf"/>
</dbReference>
<dbReference type="Gene3D" id="1.10.8.270">
    <property type="entry name" value="putative rabgap domain of human tbc1 domain family member 14 like domains"/>
    <property type="match status" value="1"/>
</dbReference>
<evidence type="ECO:0000313" key="3">
    <source>
        <dbReference type="EMBL" id="ETN39073.1"/>
    </source>
</evidence>
<sequence>MDEVCVRKRVLIQAIGGNERSSSPFWRTRPSVDRQPSGKSTKVIGASYSHADMLKFDSLSLGSNSRPRTPPTTSSRASPAPSQDRRFQSPETKPYSGLGTSSLGSWDVINSPDDGDDITYNDEDEDEFGLPSLESMRKKRGTKSPAMPGISPQVSNNTKLGPSPLPQHHRSNSFDIAEERNPLSYPSAKKGEGKILRPQYKELLKDPANSLHLIDHPSLPQGADAKAAEAHSTRISRINKFKRILQSSSVSMPEIRAAAWSGVPDEVRVMTWQILLGYLPVNSERRVATLERKRKDYLDAVRQSFGGGSSATKNGTESGLAGMASNPPVTTGRGRGLDEAIWHQISIDIPRTCPHIPLYSYEATQRSLERILYVWAIRHPASGYVQGINDLATPFWQVFLGMYITDLNIESGMDPGQLPRPVLDAVEADTYWCLTKLLDGIQDNYIVGQPGIHRQVAALRDLTTRIDAGLAKHFESESVEYMQFSFRWMNCLLMRELTIRNVVRMWDTYMAEENGFSQFHLYVCAAFLVKWSDQLLKMNFQEILMFLQALPTREWTNKDVELLLSEAFIWQSLFHKSKAHLRGSSSNEMRMGGLGPPG</sequence>
<dbReference type="SUPFAM" id="SSF47923">
    <property type="entry name" value="Ypt/Rab-GAP domain of gyp1p"/>
    <property type="match status" value="2"/>
</dbReference>
<proteinExistence type="predicted"/>
<dbReference type="Pfam" id="PF00566">
    <property type="entry name" value="RabGAP-TBC"/>
    <property type="match status" value="1"/>
</dbReference>
<reference evidence="3 4" key="1">
    <citation type="submission" date="2013-03" db="EMBL/GenBank/DDBJ databases">
        <title>The Genome Sequence of Phialophora europaea CBS 101466.</title>
        <authorList>
            <consortium name="The Broad Institute Genomics Platform"/>
            <person name="Cuomo C."/>
            <person name="de Hoog S."/>
            <person name="Gorbushina A."/>
            <person name="Walker B."/>
            <person name="Young S.K."/>
            <person name="Zeng Q."/>
            <person name="Gargeya S."/>
            <person name="Fitzgerald M."/>
            <person name="Haas B."/>
            <person name="Abouelleil A."/>
            <person name="Allen A.W."/>
            <person name="Alvarado L."/>
            <person name="Arachchi H.M."/>
            <person name="Berlin A.M."/>
            <person name="Chapman S.B."/>
            <person name="Gainer-Dewar J."/>
            <person name="Goldberg J."/>
            <person name="Griggs A."/>
            <person name="Gujja S."/>
            <person name="Hansen M."/>
            <person name="Howarth C."/>
            <person name="Imamovic A."/>
            <person name="Ireland A."/>
            <person name="Larimer J."/>
            <person name="McCowan C."/>
            <person name="Murphy C."/>
            <person name="Pearson M."/>
            <person name="Poon T.W."/>
            <person name="Priest M."/>
            <person name="Roberts A."/>
            <person name="Saif S."/>
            <person name="Shea T."/>
            <person name="Sisk P."/>
            <person name="Sykes S."/>
            <person name="Wortman J."/>
            <person name="Nusbaum C."/>
            <person name="Birren B."/>
        </authorList>
    </citation>
    <scope>NUCLEOTIDE SEQUENCE [LARGE SCALE GENOMIC DNA]</scope>
    <source>
        <strain evidence="3 4">CBS 101466</strain>
    </source>
</reference>
<dbReference type="AlphaFoldDB" id="W2RTK3"/>
<dbReference type="GeneID" id="19972634"/>
<feature type="compositionally biased region" description="Low complexity" evidence="1">
    <location>
        <begin position="65"/>
        <end position="82"/>
    </location>
</feature>